<keyword evidence="2" id="KW-0678">Repressor</keyword>
<dbReference type="Proteomes" id="UP000245216">
    <property type="component" value="Unassembled WGS sequence"/>
</dbReference>
<dbReference type="InterPro" id="IPR003012">
    <property type="entry name" value="Tet_transcr_reg_TetR"/>
</dbReference>
<sequence length="215" mass="24234">MATKAPRIQREHIIQTALDLLDQEGLEGLTLRKLAQALNIQAPSLYWHFNAKQALIDGMADALVENVARHCPSDRTWDEQVRHLALEFRQALLQRRDGARVFAGTYVVTDNVLRTSEAFLSAFMRAGADSQFAAEASFSLIYYILGFVMEEQALGPGSTLDLSLRKQAFLELAQEKYPCNWQAREAIFSDDFTGRFITGLNLLIDGTKQRIQNKP</sequence>
<proteinExistence type="predicted"/>
<gene>
    <name evidence="8" type="ORF">DF183_15695</name>
</gene>
<keyword evidence="5" id="KW-0804">Transcription</keyword>
<evidence type="ECO:0000256" key="5">
    <source>
        <dbReference type="ARBA" id="ARBA00023163"/>
    </source>
</evidence>
<reference evidence="8 9" key="1">
    <citation type="submission" date="2018-05" db="EMBL/GenBank/DDBJ databases">
        <title>Genome Sequence of an Efficient Indole-Degrading Bacterium, Alcaligenes sp.YBY.</title>
        <authorList>
            <person name="Yang B."/>
        </authorList>
    </citation>
    <scope>NUCLEOTIDE SEQUENCE [LARGE SCALE GENOMIC DNA]</scope>
    <source>
        <strain evidence="8 9">YBY</strain>
    </source>
</reference>
<evidence type="ECO:0000313" key="8">
    <source>
        <dbReference type="EMBL" id="PWE13260.1"/>
    </source>
</evidence>
<comment type="function">
    <text evidence="1">TetR is the repressor of the tetracycline resistance element; its N-terminal region forms a helix-turn-helix structure and binds DNA. Binding of tetracycline to TetR reduces the repressor affinity for the tetracycline resistance gene (tetA) promoter operator sites.</text>
</comment>
<dbReference type="PROSITE" id="PS01081">
    <property type="entry name" value="HTH_TETR_1"/>
    <property type="match status" value="1"/>
</dbReference>
<evidence type="ECO:0000256" key="4">
    <source>
        <dbReference type="ARBA" id="ARBA00023125"/>
    </source>
</evidence>
<keyword evidence="4 6" id="KW-0238">DNA-binding</keyword>
<dbReference type="GO" id="GO:0003700">
    <property type="term" value="F:DNA-binding transcription factor activity"/>
    <property type="evidence" value="ECO:0007669"/>
    <property type="project" value="TreeGrafter"/>
</dbReference>
<dbReference type="InterPro" id="IPR050109">
    <property type="entry name" value="HTH-type_TetR-like_transc_reg"/>
</dbReference>
<dbReference type="PANTHER" id="PTHR30055:SF151">
    <property type="entry name" value="TRANSCRIPTIONAL REGULATORY PROTEIN"/>
    <property type="match status" value="1"/>
</dbReference>
<evidence type="ECO:0000256" key="6">
    <source>
        <dbReference type="PROSITE-ProRule" id="PRU00335"/>
    </source>
</evidence>
<protein>
    <submittedName>
        <fullName evidence="8">TetR family transcriptional regulator</fullName>
    </submittedName>
</protein>
<evidence type="ECO:0000256" key="1">
    <source>
        <dbReference type="ARBA" id="ARBA00002856"/>
    </source>
</evidence>
<feature type="domain" description="HTH tetR-type" evidence="7">
    <location>
        <begin position="7"/>
        <end position="67"/>
    </location>
</feature>
<dbReference type="AlphaFoldDB" id="A0A2U2BGX9"/>
<evidence type="ECO:0000256" key="3">
    <source>
        <dbReference type="ARBA" id="ARBA00023015"/>
    </source>
</evidence>
<reference evidence="8 9" key="2">
    <citation type="submission" date="2018-05" db="EMBL/GenBank/DDBJ databases">
        <authorList>
            <person name="Lanie J.A."/>
            <person name="Ng W.-L."/>
            <person name="Kazmierczak K.M."/>
            <person name="Andrzejewski T.M."/>
            <person name="Davidsen T.M."/>
            <person name="Wayne K.J."/>
            <person name="Tettelin H."/>
            <person name="Glass J.I."/>
            <person name="Rusch D."/>
            <person name="Podicherti R."/>
            <person name="Tsui H.-C.T."/>
            <person name="Winkler M.E."/>
        </authorList>
    </citation>
    <scope>NUCLEOTIDE SEQUENCE [LARGE SCALE GENOMIC DNA]</scope>
    <source>
        <strain evidence="8 9">YBY</strain>
    </source>
</reference>
<name>A0A2U2BGX9_ALCFA</name>
<keyword evidence="3" id="KW-0805">Transcription regulation</keyword>
<dbReference type="InterPro" id="IPR023772">
    <property type="entry name" value="DNA-bd_HTH_TetR-type_CS"/>
</dbReference>
<dbReference type="SUPFAM" id="SSF48498">
    <property type="entry name" value="Tetracyclin repressor-like, C-terminal domain"/>
    <property type="match status" value="1"/>
</dbReference>
<dbReference type="SUPFAM" id="SSF46689">
    <property type="entry name" value="Homeodomain-like"/>
    <property type="match status" value="1"/>
</dbReference>
<dbReference type="InterPro" id="IPR004111">
    <property type="entry name" value="Repressor_TetR_C"/>
</dbReference>
<dbReference type="EMBL" id="QEXO01000004">
    <property type="protein sequence ID" value="PWE13260.1"/>
    <property type="molecule type" value="Genomic_DNA"/>
</dbReference>
<evidence type="ECO:0000256" key="2">
    <source>
        <dbReference type="ARBA" id="ARBA00022491"/>
    </source>
</evidence>
<dbReference type="InterPro" id="IPR036271">
    <property type="entry name" value="Tet_transcr_reg_TetR-rel_C_sf"/>
</dbReference>
<evidence type="ECO:0000259" key="7">
    <source>
        <dbReference type="PROSITE" id="PS50977"/>
    </source>
</evidence>
<dbReference type="InterPro" id="IPR009057">
    <property type="entry name" value="Homeodomain-like_sf"/>
</dbReference>
<organism evidence="8 9">
    <name type="scientific">Alcaligenes faecalis</name>
    <dbReference type="NCBI Taxonomy" id="511"/>
    <lineage>
        <taxon>Bacteria</taxon>
        <taxon>Pseudomonadati</taxon>
        <taxon>Pseudomonadota</taxon>
        <taxon>Betaproteobacteria</taxon>
        <taxon>Burkholderiales</taxon>
        <taxon>Alcaligenaceae</taxon>
        <taxon>Alcaligenes</taxon>
    </lineage>
</organism>
<accession>A0A2U2BGX9</accession>
<dbReference type="Gene3D" id="1.10.10.60">
    <property type="entry name" value="Homeodomain-like"/>
    <property type="match status" value="1"/>
</dbReference>
<dbReference type="PANTHER" id="PTHR30055">
    <property type="entry name" value="HTH-TYPE TRANSCRIPTIONAL REGULATOR RUTR"/>
    <property type="match status" value="1"/>
</dbReference>
<dbReference type="GO" id="GO:0046677">
    <property type="term" value="P:response to antibiotic"/>
    <property type="evidence" value="ECO:0007669"/>
    <property type="project" value="InterPro"/>
</dbReference>
<dbReference type="GO" id="GO:0045892">
    <property type="term" value="P:negative regulation of DNA-templated transcription"/>
    <property type="evidence" value="ECO:0007669"/>
    <property type="project" value="InterPro"/>
</dbReference>
<dbReference type="InterPro" id="IPR001647">
    <property type="entry name" value="HTH_TetR"/>
</dbReference>
<dbReference type="Gene3D" id="1.10.357.10">
    <property type="entry name" value="Tetracycline Repressor, domain 2"/>
    <property type="match status" value="1"/>
</dbReference>
<feature type="DNA-binding region" description="H-T-H motif" evidence="6">
    <location>
        <begin position="30"/>
        <end position="49"/>
    </location>
</feature>
<dbReference type="PRINTS" id="PR00400">
    <property type="entry name" value="TETREPRESSOR"/>
</dbReference>
<dbReference type="Pfam" id="PF02909">
    <property type="entry name" value="TetR_C_1"/>
    <property type="match status" value="1"/>
</dbReference>
<dbReference type="PRINTS" id="PR00455">
    <property type="entry name" value="HTHTETR"/>
</dbReference>
<dbReference type="GO" id="GO:0000976">
    <property type="term" value="F:transcription cis-regulatory region binding"/>
    <property type="evidence" value="ECO:0007669"/>
    <property type="project" value="TreeGrafter"/>
</dbReference>
<comment type="caution">
    <text evidence="8">The sequence shown here is derived from an EMBL/GenBank/DDBJ whole genome shotgun (WGS) entry which is preliminary data.</text>
</comment>
<dbReference type="PROSITE" id="PS50977">
    <property type="entry name" value="HTH_TETR_2"/>
    <property type="match status" value="1"/>
</dbReference>
<dbReference type="STRING" id="511.UZ73_16780"/>
<dbReference type="RefSeq" id="WP_109089554.1">
    <property type="nucleotide sequence ID" value="NZ_QEXO01000004.1"/>
</dbReference>
<evidence type="ECO:0000313" key="9">
    <source>
        <dbReference type="Proteomes" id="UP000245216"/>
    </source>
</evidence>
<dbReference type="Pfam" id="PF00440">
    <property type="entry name" value="TetR_N"/>
    <property type="match status" value="1"/>
</dbReference>